<name>A0A6A5AGI3_APHAT</name>
<dbReference type="VEuPathDB" id="FungiDB:H257_16069"/>
<dbReference type="EMBL" id="VJMI01012250">
    <property type="protein sequence ID" value="KAF0750632.1"/>
    <property type="molecule type" value="Genomic_DNA"/>
</dbReference>
<dbReference type="Proteomes" id="UP000469452">
    <property type="component" value="Unassembled WGS sequence"/>
</dbReference>
<protein>
    <submittedName>
        <fullName evidence="1">Uncharacterized protein</fullName>
    </submittedName>
</protein>
<evidence type="ECO:0000313" key="1">
    <source>
        <dbReference type="EMBL" id="KAF0750632.1"/>
    </source>
</evidence>
<dbReference type="AlphaFoldDB" id="A0A6A5AGI3"/>
<reference evidence="1 2" key="1">
    <citation type="submission" date="2019-06" db="EMBL/GenBank/DDBJ databases">
        <title>Genomics analysis of Aphanomyces spp. identifies a new class of oomycete effector associated with host adaptation.</title>
        <authorList>
            <person name="Gaulin E."/>
        </authorList>
    </citation>
    <scope>NUCLEOTIDE SEQUENCE [LARGE SCALE GENOMIC DNA]</scope>
    <source>
        <strain evidence="1 2">E</strain>
    </source>
</reference>
<accession>A0A6A5AGI3</accession>
<proteinExistence type="predicted"/>
<sequence>MESCFSNVNGCNSCQLVAATASLRYDDYFTPFLPTNRSCEPAVLGAICPDADNGRCCVLANEAFDLYNPYRHLCSKPYAVNDTQSQHFSPNDRKVALAGTLGFKQQLGIGSNFTLETSWHVGQTTTVTLRDNANGTVGSFELNSTSNKATWRDATTSSSVVVTSLAILTASVQRIQFRVTSSSLQVSVNGWIVPKYARPVVPISALSVRSDNEAMCVRAVDARFAPLGVDDQASNHSDWQCLTAADFLTSSTCFVAHIEIFTVPLIQPMSIQVNLLDQDHRGLLMNPSSAVVVLTSFTPSTSFDVVLNPQLYDSTDTPIALLQMNCIAWLASNVFEIHVRVNDMPAPQVFYPLTSFRPVDDNSTTLSQPPSWTFLPVLQDGTMPRSIHGIAHGMLLK</sequence>
<evidence type="ECO:0000313" key="2">
    <source>
        <dbReference type="Proteomes" id="UP000469452"/>
    </source>
</evidence>
<comment type="caution">
    <text evidence="1">The sequence shown here is derived from an EMBL/GenBank/DDBJ whole genome shotgun (WGS) entry which is preliminary data.</text>
</comment>
<organism evidence="1 2">
    <name type="scientific">Aphanomyces astaci</name>
    <name type="common">Crayfish plague agent</name>
    <dbReference type="NCBI Taxonomy" id="112090"/>
    <lineage>
        <taxon>Eukaryota</taxon>
        <taxon>Sar</taxon>
        <taxon>Stramenopiles</taxon>
        <taxon>Oomycota</taxon>
        <taxon>Saprolegniomycetes</taxon>
        <taxon>Saprolegniales</taxon>
        <taxon>Verrucalvaceae</taxon>
        <taxon>Aphanomyces</taxon>
    </lineage>
</organism>
<gene>
    <name evidence="1" type="ORF">AaE_006642</name>
</gene>